<dbReference type="EMBL" id="CAXAMN010023917">
    <property type="protein sequence ID" value="CAK9082176.1"/>
    <property type="molecule type" value="Genomic_DNA"/>
</dbReference>
<keyword evidence="3" id="KW-1185">Reference proteome</keyword>
<feature type="compositionally biased region" description="Acidic residues" evidence="1">
    <location>
        <begin position="761"/>
        <end position="771"/>
    </location>
</feature>
<evidence type="ECO:0000256" key="1">
    <source>
        <dbReference type="SAM" id="MobiDB-lite"/>
    </source>
</evidence>
<accession>A0ABP0Q3D6</accession>
<organism evidence="2 3">
    <name type="scientific">Durusdinium trenchii</name>
    <dbReference type="NCBI Taxonomy" id="1381693"/>
    <lineage>
        <taxon>Eukaryota</taxon>
        <taxon>Sar</taxon>
        <taxon>Alveolata</taxon>
        <taxon>Dinophyceae</taxon>
        <taxon>Suessiales</taxon>
        <taxon>Symbiodiniaceae</taxon>
        <taxon>Durusdinium</taxon>
    </lineage>
</organism>
<feature type="region of interest" description="Disordered" evidence="1">
    <location>
        <begin position="761"/>
        <end position="782"/>
    </location>
</feature>
<gene>
    <name evidence="2" type="ORF">CCMP2556_LOCUS40158</name>
</gene>
<reference evidence="2 3" key="1">
    <citation type="submission" date="2024-02" db="EMBL/GenBank/DDBJ databases">
        <authorList>
            <person name="Chen Y."/>
            <person name="Shah S."/>
            <person name="Dougan E. K."/>
            <person name="Thang M."/>
            <person name="Chan C."/>
        </authorList>
    </citation>
    <scope>NUCLEOTIDE SEQUENCE [LARGE SCALE GENOMIC DNA]</scope>
</reference>
<evidence type="ECO:0000313" key="2">
    <source>
        <dbReference type="EMBL" id="CAK9082176.1"/>
    </source>
</evidence>
<dbReference type="Proteomes" id="UP001642484">
    <property type="component" value="Unassembled WGS sequence"/>
</dbReference>
<evidence type="ECO:0000313" key="3">
    <source>
        <dbReference type="Proteomes" id="UP001642484"/>
    </source>
</evidence>
<sequence length="2181" mass="243388">MDQLPRSSEGLRWEELRNNTMIRGAEWLRGRLQELGLDELRSLAVAGGIRARVGDRWLPVAQLRSALDGSLGTNRAGAARSSSRSVAEARWEEFRNNAVNQGAEWLRGCLEETGRDELRSLAVAGGIRATIGDRWLRVAQLCSALMEALAPTEQAQSVAQARWEEFRNNAVNQGAEWLRGSLEQMGRDELRSVDVAGGIRAKIDDGWLPVAQLRSALMEALAPTEQASSSSSVAEARWEEFRNHAVNQGAEWLRGCLEQMGAVKLRSLAVDGGIAAKRGDGWLTVTQLRSALTEALAPTEQAVTDPKDRMRPLATLSDKTVGEVEALHLTRATLDSRVVDATLCLLQAVLDILWLAVDEDGELRQRRGKLDFADVAYLRCLMSDVSPVVVQLELDIRQWQEEQRCARLPTADEDSVLYRRIANYCNKEKSARCRLMRAAYPADVESIQELKLDCLEASDDGDGCVKWRSDVESAVCGGAPAVDVDMDGDAALVAEMPHTQMAKEVFALLTNVNLKFETKLRRAAQMLACTPTFAGVGGALSRLVLCSQEEDNVEKPLQRFECRLCDFGATGERAFLDHVMEKRSGGADGSRALIEYRKKVVGLATHLGPSDAWLRMSEGRALHSGQLRLMWALLRLKMKFKQDEAQVTSFATQRRWMENADERFWREQLKMLILFQDPAGNFELGESGHNSAWTTGVDMQDAILFVLVGSQKDAVKGSSLLRAPRSEYGAAVECLRQTNPFYAEVTLGDGGDDLLEGQETLEEEENDGAAEDQDRGKEAPGGIYRCGRPRTHGQLLGREGNQEKQVLQKVRNIQKIARGAAENERAVESAMSQVKPSKLVVPSKDEPLSMFEAATWGMSFPDLFPYADGLPFLKRDTNMDATELFRYLLLREELQYTDTPPALPRWSLSAMALRGDNADLRELMRDPAVDVSLKRALGGVLQAMKVEEHSIDLDWEVEMPQLPSAASMRRIVARDPVAQARCFAFMMDIFCEEVFGILPPWRKGSYRVGVPATFEDVVGSSLQGGIFGDVAALNGPLETQGRGPLHPHMLIVLLGHDLGDRLRALMHRSQHGELVIELQRWSRRVLEAVQRYQYDSQLALSQQLQCPTEPLPLNERQRSERGHQYETTALVPTEPDGHEVEALKGGGSLAAKLLTLTGCYASLRPKYLRRSERAVGDAEAVKGKRECRFGCFHIEMICDQDDKPKVLCRKGWPRVSKAGFSGSQYDTEELMEMEEFKNENPHVFRAQRDHPFEGMSNPVAQTVMRCNVDVKYIGRTFAEADLLKFCDGTVDEELGLEVPVSASSPSGLSRSCDRDPEHIAVAASSSDLPHVEQAIATGLGGGESLPKKGRAARAMDTEPTKMRAMRKALQRILVDLSRDVQDVGFCPGVQRLEEEEKKKEENSAAGTEPEVAGGNRVSLMSGQQSRALMILRRLAFGMNRCVAKSNGEMAYQLLFEQEHIVTYRGYNMFFRYVPFAMMRCRQEDMENVLQQKPHLKSAPLDVVEDPEGQGPVAVDEIADVMDEEGEARTVHQVHVNFSQKDDYLRRGVLRARFSTHWTRWKAHMSLWRCSAEERVLAGLSAPAIRDVAGVRPYLMAAKDANVAFRYLEQMLFRAAGVDCRFHDVLRICERMGWYAELSVPCHYTQLTPQEFFAHLQTAWLERFEQYHAARRLSSSRRRAEHFALMTSLDKVEDLEDDAAPPDIEGDDVEDDLRLREELENLERAQWPVDGNSLHEAMFREEEWMKVLGRRKTLVLQDTLKCLRDFVNGLGGVPDARTDLGIKNSVITGLDRSWTSAEAQQSLMLQKQYLEFCVEAGGTEDDDEMAVDHGFQPLQETEDAFLVKLNEKNMGPSDYAAALLVEHSLNRQQILAIAPIAWVMEQMWVNRTQPENCRADGVCNESCNCLWLGAGGSGKTYAYTRVLRPLFRRFFGLEGYVVGEAEAGVEEAAAEHTSNASELGRLAFKSSLQRVVHFTGSGRFSQCASGQQLVKILLSMLEGRPLEDGLWEALEAAGAVLMRYQPLAVLVEVDDPEYRSIQVPDGSAPPGHVWLRAVTSDPGWDLSVGGKQAVQVVRKQLPLAPRCVLAHYGLQGIAARQGLLAFLSKPSWMSNADYALAICLCVFETFLHERNPVLVKRTREFEEQARVDEGTAIEYVRRLSWQGIPSFRKRLSADELAAIVPA</sequence>
<comment type="caution">
    <text evidence="2">The sequence shown here is derived from an EMBL/GenBank/DDBJ whole genome shotgun (WGS) entry which is preliminary data.</text>
</comment>
<evidence type="ECO:0008006" key="4">
    <source>
        <dbReference type="Google" id="ProtNLM"/>
    </source>
</evidence>
<feature type="region of interest" description="Disordered" evidence="1">
    <location>
        <begin position="1394"/>
        <end position="1416"/>
    </location>
</feature>
<name>A0ABP0Q3D6_9DINO</name>
<feature type="region of interest" description="Disordered" evidence="1">
    <location>
        <begin position="1338"/>
        <end position="1358"/>
    </location>
</feature>
<protein>
    <recommendedName>
        <fullName evidence="4">ATP-dependent DNA helicase</fullName>
    </recommendedName>
</protein>
<proteinExistence type="predicted"/>